<protein>
    <submittedName>
        <fullName evidence="1">Uncharacterized protein</fullName>
    </submittedName>
</protein>
<dbReference type="Proteomes" id="UP000785679">
    <property type="component" value="Unassembled WGS sequence"/>
</dbReference>
<dbReference type="AlphaFoldDB" id="A0A8J8NVC0"/>
<evidence type="ECO:0000313" key="1">
    <source>
        <dbReference type="EMBL" id="TNV82317.1"/>
    </source>
</evidence>
<accession>A0A8J8NVC0</accession>
<comment type="caution">
    <text evidence="1">The sequence shown here is derived from an EMBL/GenBank/DDBJ whole genome shotgun (WGS) entry which is preliminary data.</text>
</comment>
<dbReference type="EMBL" id="RRYP01005104">
    <property type="protein sequence ID" value="TNV82317.1"/>
    <property type="molecule type" value="Genomic_DNA"/>
</dbReference>
<proteinExistence type="predicted"/>
<gene>
    <name evidence="1" type="ORF">FGO68_gene357</name>
</gene>
<sequence length="117" mass="12687">MSPALSDLICYFSSEYSALFSLFPAIPPSMCPNTVLQIAMSMRPEALSGSEGPVAWSTTELVGFVAPLTAAHLLRERLFAHSRSVSSVKALKVGLIIQYYTGSNFSLKIKNIQAEIC</sequence>
<name>A0A8J8NVC0_HALGN</name>
<organism evidence="1 2">
    <name type="scientific">Halteria grandinella</name>
    <dbReference type="NCBI Taxonomy" id="5974"/>
    <lineage>
        <taxon>Eukaryota</taxon>
        <taxon>Sar</taxon>
        <taxon>Alveolata</taxon>
        <taxon>Ciliophora</taxon>
        <taxon>Intramacronucleata</taxon>
        <taxon>Spirotrichea</taxon>
        <taxon>Stichotrichia</taxon>
        <taxon>Sporadotrichida</taxon>
        <taxon>Halteriidae</taxon>
        <taxon>Halteria</taxon>
    </lineage>
</organism>
<reference evidence="1" key="1">
    <citation type="submission" date="2019-06" db="EMBL/GenBank/DDBJ databases">
        <authorList>
            <person name="Zheng W."/>
        </authorList>
    </citation>
    <scope>NUCLEOTIDE SEQUENCE</scope>
    <source>
        <strain evidence="1">QDHG01</strain>
    </source>
</reference>
<evidence type="ECO:0000313" key="2">
    <source>
        <dbReference type="Proteomes" id="UP000785679"/>
    </source>
</evidence>
<keyword evidence="2" id="KW-1185">Reference proteome</keyword>